<reference evidence="2" key="1">
    <citation type="submission" date="2020-03" db="EMBL/GenBank/DDBJ databases">
        <title>A high-quality chromosome-level genome assembly of a woody plant with both climbing and erect habits, Rhamnella rubrinervis.</title>
        <authorList>
            <person name="Lu Z."/>
            <person name="Yang Y."/>
            <person name="Zhu X."/>
            <person name="Sun Y."/>
        </authorList>
    </citation>
    <scope>NUCLEOTIDE SEQUENCE</scope>
    <source>
        <strain evidence="2">BYM</strain>
        <tissue evidence="2">Leaf</tissue>
    </source>
</reference>
<sequence length="77" mass="8857">MNRFQYLCFLLLGALLLLVLFASPRVDAIRTTTFSSPSTAYRQVFLPRENKTPFAGSEARDLESQKRKAFVYVLRII</sequence>
<keyword evidence="1" id="KW-0732">Signal</keyword>
<evidence type="ECO:0000313" key="2">
    <source>
        <dbReference type="EMBL" id="KAF3443433.1"/>
    </source>
</evidence>
<dbReference type="EMBL" id="VOIH02000006">
    <property type="protein sequence ID" value="KAF3443433.1"/>
    <property type="molecule type" value="Genomic_DNA"/>
</dbReference>
<evidence type="ECO:0000256" key="1">
    <source>
        <dbReference type="SAM" id="SignalP"/>
    </source>
</evidence>
<keyword evidence="3" id="KW-1185">Reference proteome</keyword>
<feature type="signal peptide" evidence="1">
    <location>
        <begin position="1"/>
        <end position="28"/>
    </location>
</feature>
<protein>
    <submittedName>
        <fullName evidence="2">Uncharacterized protein</fullName>
    </submittedName>
</protein>
<gene>
    <name evidence="2" type="ORF">FNV43_RR13115</name>
</gene>
<dbReference type="AlphaFoldDB" id="A0A8K0H0L7"/>
<accession>A0A8K0H0L7</accession>
<evidence type="ECO:0000313" key="3">
    <source>
        <dbReference type="Proteomes" id="UP000796880"/>
    </source>
</evidence>
<comment type="caution">
    <text evidence="2">The sequence shown here is derived from an EMBL/GenBank/DDBJ whole genome shotgun (WGS) entry which is preliminary data.</text>
</comment>
<dbReference type="Proteomes" id="UP000796880">
    <property type="component" value="Unassembled WGS sequence"/>
</dbReference>
<proteinExistence type="predicted"/>
<feature type="chain" id="PRO_5035479214" evidence="1">
    <location>
        <begin position="29"/>
        <end position="77"/>
    </location>
</feature>
<name>A0A8K0H0L7_9ROSA</name>
<organism evidence="2 3">
    <name type="scientific">Rhamnella rubrinervis</name>
    <dbReference type="NCBI Taxonomy" id="2594499"/>
    <lineage>
        <taxon>Eukaryota</taxon>
        <taxon>Viridiplantae</taxon>
        <taxon>Streptophyta</taxon>
        <taxon>Embryophyta</taxon>
        <taxon>Tracheophyta</taxon>
        <taxon>Spermatophyta</taxon>
        <taxon>Magnoliopsida</taxon>
        <taxon>eudicotyledons</taxon>
        <taxon>Gunneridae</taxon>
        <taxon>Pentapetalae</taxon>
        <taxon>rosids</taxon>
        <taxon>fabids</taxon>
        <taxon>Rosales</taxon>
        <taxon>Rhamnaceae</taxon>
        <taxon>rhamnoid group</taxon>
        <taxon>Rhamneae</taxon>
        <taxon>Rhamnella</taxon>
    </lineage>
</organism>